<comment type="subcellular location">
    <subcellularLocation>
        <location evidence="7">Cell inner membrane</location>
    </subcellularLocation>
    <subcellularLocation>
        <location evidence="1">Cell membrane</location>
        <topology evidence="1">Single-pass membrane protein</topology>
    </subcellularLocation>
</comment>
<comment type="function">
    <text evidence="7">An anti-sigma factor for extracytoplasmic function (ECF) sigma factor sigma-E (RpoE). ECF sigma factors are held in an inactive form by an anti-sigma factor until released by regulated intramembrane proteolysis (RIP). RIP occurs when an extracytoplasmic signal triggers a concerted proteolytic cascade to transmit information and elicit cellular responses. The membrane-spanning regulatory substrate protein is first cut periplasmically (site-1 protease, S1P, DegS), then within the membrane itself (site-2 protease, S2P, RseP), while cytoplasmic proteases finish degrading the anti-sigma factor, liberating sigma-E.</text>
</comment>
<accession>A0A3E0U1V8</accession>
<dbReference type="AlphaFoldDB" id="A0A3E0U1V8"/>
<dbReference type="Pfam" id="PF03873">
    <property type="entry name" value="RseA_C"/>
    <property type="match status" value="1"/>
</dbReference>
<keyword evidence="6 7" id="KW-0472">Membrane</keyword>
<feature type="compositionally biased region" description="Basic and acidic residues" evidence="8">
    <location>
        <begin position="202"/>
        <end position="211"/>
    </location>
</feature>
<evidence type="ECO:0000259" key="9">
    <source>
        <dbReference type="Pfam" id="PF03872"/>
    </source>
</evidence>
<protein>
    <recommendedName>
        <fullName evidence="7">Anti-sigma-E factor RseA</fullName>
    </recommendedName>
    <alternativeName>
        <fullName evidence="7">Regulator of SigE</fullName>
    </alternativeName>
    <alternativeName>
        <fullName evidence="7">Sigma-E anti-sigma factor RseA</fullName>
    </alternativeName>
    <alternativeName>
        <fullName evidence="7">Sigma-E factor negative regulatory protein</fullName>
    </alternativeName>
</protein>
<evidence type="ECO:0000259" key="10">
    <source>
        <dbReference type="Pfam" id="PF03873"/>
    </source>
</evidence>
<evidence type="ECO:0000256" key="4">
    <source>
        <dbReference type="ARBA" id="ARBA00022692"/>
    </source>
</evidence>
<comment type="similarity">
    <text evidence="2 7">Belongs to the RseA family.</text>
</comment>
<comment type="subunit">
    <text evidence="7">Interacts 1:1 with ECF RNA polymerase sigma-E (RpoE); this inhibits the interaction of sigma-E with the RNA polymerase catalytic core and leads to a decreased expression of sigma-E-regulated genes. Interacts with RseB.</text>
</comment>
<dbReference type="PIRSF" id="PIRSF016938">
    <property type="entry name" value="RseA"/>
    <property type="match status" value="1"/>
</dbReference>
<dbReference type="GO" id="GO:0005886">
    <property type="term" value="C:plasma membrane"/>
    <property type="evidence" value="ECO:0007669"/>
    <property type="project" value="UniProtKB-SubCell"/>
</dbReference>
<dbReference type="PANTHER" id="PTHR38104:SF1">
    <property type="entry name" value="ANTI-SIGMA-E FACTOR RSEA"/>
    <property type="match status" value="1"/>
</dbReference>
<dbReference type="InterPro" id="IPR036147">
    <property type="entry name" value="Anti-sigma_E_RseA_N_sf"/>
</dbReference>
<evidence type="ECO:0000256" key="5">
    <source>
        <dbReference type="ARBA" id="ARBA00022989"/>
    </source>
</evidence>
<feature type="region of interest" description="Disordered" evidence="8">
    <location>
        <begin position="191"/>
        <end position="211"/>
    </location>
</feature>
<keyword evidence="5" id="KW-1133">Transmembrane helix</keyword>
<dbReference type="InterPro" id="IPR005573">
    <property type="entry name" value="Anti-sigma_E_RseA_C"/>
</dbReference>
<evidence type="ECO:0000313" key="12">
    <source>
        <dbReference type="Proteomes" id="UP000256899"/>
    </source>
</evidence>
<proteinExistence type="inferred from homology"/>
<reference evidence="12" key="1">
    <citation type="submission" date="2018-08" db="EMBL/GenBank/DDBJ databases">
        <title>Thalassotalea euphylliae genome.</title>
        <authorList>
            <person name="Summers S."/>
            <person name="Rice S.A."/>
            <person name="Freckelton M.L."/>
            <person name="Nedved B.T."/>
            <person name="Hadfield M.G."/>
        </authorList>
    </citation>
    <scope>NUCLEOTIDE SEQUENCE [LARGE SCALE GENOMIC DNA]</scope>
    <source>
        <strain evidence="12">H3</strain>
    </source>
</reference>
<comment type="caution">
    <text evidence="11">The sequence shown here is derived from an EMBL/GenBank/DDBJ whole genome shotgun (WGS) entry which is preliminary data.</text>
</comment>
<dbReference type="Proteomes" id="UP000256899">
    <property type="component" value="Unassembled WGS sequence"/>
</dbReference>
<dbReference type="Pfam" id="PF03872">
    <property type="entry name" value="RseA_N"/>
    <property type="match status" value="1"/>
</dbReference>
<dbReference type="SUPFAM" id="SSF89069">
    <property type="entry name" value="N-terminal, cytoplasmic domain of anti-sigmaE factor RseA"/>
    <property type="match status" value="1"/>
</dbReference>
<dbReference type="CDD" id="cd16328">
    <property type="entry name" value="RseA_N"/>
    <property type="match status" value="1"/>
</dbReference>
<evidence type="ECO:0000256" key="8">
    <source>
        <dbReference type="SAM" id="MobiDB-lite"/>
    </source>
</evidence>
<evidence type="ECO:0000256" key="7">
    <source>
        <dbReference type="PIRNR" id="PIRNR016938"/>
    </source>
</evidence>
<evidence type="ECO:0000256" key="2">
    <source>
        <dbReference type="ARBA" id="ARBA00005837"/>
    </source>
</evidence>
<dbReference type="Gene3D" id="1.10.10.880">
    <property type="entry name" value="Anti sigma-E protein RseA, N-terminal domain"/>
    <property type="match status" value="1"/>
</dbReference>
<feature type="domain" description="Anti sigma-E protein RseA C-terminal" evidence="10">
    <location>
        <begin position="127"/>
        <end position="177"/>
    </location>
</feature>
<feature type="domain" description="Anti sigma-E protein RseA N-terminal" evidence="9">
    <location>
        <begin position="7"/>
        <end position="77"/>
    </location>
</feature>
<keyword evidence="12" id="KW-1185">Reference proteome</keyword>
<sequence>MSDNKFETVSGIIDSYQQDVEKLDSVLADSEAAKRWENYHLIGDVLRDETPKSVPFDLSAQIAAAIAGEPTVLAPKRRTFISAAKAKVVQFGKPFGQVAIAASAAGLMILGVQQTNVADNEVITPAQQVIQTTPFVGVADPVSLNYQTPDRAAQKQAYLEQQRRFQALLADHQQQVKLSAVTKGTAVKATELESDNAADITSENKAENTPQ</sequence>
<evidence type="ECO:0000256" key="3">
    <source>
        <dbReference type="ARBA" id="ARBA00022475"/>
    </source>
</evidence>
<gene>
    <name evidence="11" type="ORF">DXX94_07435</name>
</gene>
<dbReference type="PANTHER" id="PTHR38104">
    <property type="match status" value="1"/>
</dbReference>
<dbReference type="InterPro" id="IPR052383">
    <property type="entry name" value="Anti-sigma-E_RseA-like"/>
</dbReference>
<keyword evidence="3 7" id="KW-1003">Cell membrane</keyword>
<evidence type="ECO:0000256" key="1">
    <source>
        <dbReference type="ARBA" id="ARBA00004162"/>
    </source>
</evidence>
<dbReference type="InterPro" id="IPR005572">
    <property type="entry name" value="Anti-sigma_E_RseA_N"/>
</dbReference>
<keyword evidence="7" id="KW-0997">Cell inner membrane</keyword>
<dbReference type="EMBL" id="QUOT01000001">
    <property type="protein sequence ID" value="REL30553.1"/>
    <property type="molecule type" value="Genomic_DNA"/>
</dbReference>
<dbReference type="InterPro" id="IPR026279">
    <property type="entry name" value="RseA"/>
</dbReference>
<keyword evidence="4" id="KW-0812">Transmembrane</keyword>
<name>A0A3E0U1V8_9GAMM</name>
<evidence type="ECO:0000256" key="6">
    <source>
        <dbReference type="ARBA" id="ARBA00023136"/>
    </source>
</evidence>
<dbReference type="RefSeq" id="WP_116014893.1">
    <property type="nucleotide sequence ID" value="NZ_QUOT01000001.1"/>
</dbReference>
<evidence type="ECO:0000313" key="11">
    <source>
        <dbReference type="EMBL" id="REL30553.1"/>
    </source>
</evidence>
<organism evidence="11 12">
    <name type="scientific">Thalassotalea euphylliae</name>
    <dbReference type="NCBI Taxonomy" id="1655234"/>
    <lineage>
        <taxon>Bacteria</taxon>
        <taxon>Pseudomonadati</taxon>
        <taxon>Pseudomonadota</taxon>
        <taxon>Gammaproteobacteria</taxon>
        <taxon>Alteromonadales</taxon>
        <taxon>Colwelliaceae</taxon>
        <taxon>Thalassotalea</taxon>
    </lineage>
</organism>
<dbReference type="GO" id="GO:0016989">
    <property type="term" value="F:sigma factor antagonist activity"/>
    <property type="evidence" value="ECO:0007669"/>
    <property type="project" value="InterPro"/>
</dbReference>